<evidence type="ECO:0008006" key="3">
    <source>
        <dbReference type="Google" id="ProtNLM"/>
    </source>
</evidence>
<evidence type="ECO:0000313" key="2">
    <source>
        <dbReference type="Proteomes" id="UP000250222"/>
    </source>
</evidence>
<proteinExistence type="predicted"/>
<reference evidence="1 2" key="1">
    <citation type="submission" date="2016-10" db="EMBL/GenBank/DDBJ databases">
        <authorList>
            <person name="Cai Z."/>
        </authorList>
    </citation>
    <scope>NUCLEOTIDE SEQUENCE [LARGE SCALE GENOMIC DNA]</scope>
    <source>
        <strain evidence="1 2">CGMCC 1.10826</strain>
    </source>
</reference>
<sequence length="215" mass="23169">MAGRSVLRTAPLLVLALVLEVARRAKRDWGATRAEARTSLPGDDILGPAAVVATRAVTIGASPGDVWPWLAQLGQGRGGFYSYDRLQCALGLDIHNAEEIVPQWQDLAPGDPVHLAADVPLTAVVVEPGHALVLRAPEGPTGRQVVPGGFTWAFVLRPGPHGTTRLLVRERYVCPDVWSRLGVELLQVASFVMTARMLRGIQERAGGRPRWPVTS</sequence>
<organism evidence="1 2">
    <name type="scientific">Georgenia satyanarayanai</name>
    <dbReference type="NCBI Taxonomy" id="860221"/>
    <lineage>
        <taxon>Bacteria</taxon>
        <taxon>Bacillati</taxon>
        <taxon>Actinomycetota</taxon>
        <taxon>Actinomycetes</taxon>
        <taxon>Micrococcales</taxon>
        <taxon>Bogoriellaceae</taxon>
        <taxon>Georgenia</taxon>
    </lineage>
</organism>
<accession>A0A2Y9AUY0</accession>
<dbReference type="EMBL" id="UETB01000016">
    <property type="protein sequence ID" value="SSA46307.1"/>
    <property type="molecule type" value="Genomic_DNA"/>
</dbReference>
<protein>
    <recommendedName>
        <fullName evidence="3">Polyketide cyclase / dehydrase and lipid transport</fullName>
    </recommendedName>
</protein>
<name>A0A2Y9AUY0_9MICO</name>
<dbReference type="SUPFAM" id="SSF55961">
    <property type="entry name" value="Bet v1-like"/>
    <property type="match status" value="1"/>
</dbReference>
<gene>
    <name evidence="1" type="ORF">SAMN05216184_1165</name>
</gene>
<evidence type="ECO:0000313" key="1">
    <source>
        <dbReference type="EMBL" id="SSA46307.1"/>
    </source>
</evidence>
<dbReference type="AlphaFoldDB" id="A0A2Y9AUY0"/>
<keyword evidence="2" id="KW-1185">Reference proteome</keyword>
<dbReference type="OrthoDB" id="3255669at2"/>
<dbReference type="RefSeq" id="WP_110853554.1">
    <property type="nucleotide sequence ID" value="NZ_QKLZ01000016.1"/>
</dbReference>
<dbReference type="Proteomes" id="UP000250222">
    <property type="component" value="Unassembled WGS sequence"/>
</dbReference>